<comment type="similarity">
    <text evidence="1 2">Belongs to the anti-sigma-factor antagonist family.</text>
</comment>
<evidence type="ECO:0000313" key="5">
    <source>
        <dbReference type="EMBL" id="MCF2529258.1"/>
    </source>
</evidence>
<dbReference type="CDD" id="cd07043">
    <property type="entry name" value="STAS_anti-anti-sigma_factors"/>
    <property type="match status" value="1"/>
</dbReference>
<dbReference type="EMBL" id="JAKFHA010000010">
    <property type="protein sequence ID" value="MCF2529258.1"/>
    <property type="molecule type" value="Genomic_DNA"/>
</dbReference>
<dbReference type="NCBIfam" id="TIGR00377">
    <property type="entry name" value="ant_ant_sig"/>
    <property type="match status" value="1"/>
</dbReference>
<dbReference type="InterPro" id="IPR003658">
    <property type="entry name" value="Anti-sigma_ant"/>
</dbReference>
<proteinExistence type="inferred from homology"/>
<dbReference type="AlphaFoldDB" id="A0AA41TZX5"/>
<gene>
    <name evidence="5" type="ORF">LZ495_18850</name>
</gene>
<feature type="domain" description="STAS" evidence="4">
    <location>
        <begin position="23"/>
        <end position="102"/>
    </location>
</feature>
<name>A0AA41TZX5_9ACTN</name>
<dbReference type="Pfam" id="PF01740">
    <property type="entry name" value="STAS"/>
    <property type="match status" value="1"/>
</dbReference>
<dbReference type="PROSITE" id="PS50801">
    <property type="entry name" value="STAS"/>
    <property type="match status" value="1"/>
</dbReference>
<protein>
    <recommendedName>
        <fullName evidence="2">Anti-sigma factor antagonist</fullName>
    </recommendedName>
</protein>
<dbReference type="RefSeq" id="WP_235053482.1">
    <property type="nucleotide sequence ID" value="NZ_JAKFHA010000010.1"/>
</dbReference>
<dbReference type="GO" id="GO:0043856">
    <property type="term" value="F:anti-sigma factor antagonist activity"/>
    <property type="evidence" value="ECO:0007669"/>
    <property type="project" value="InterPro"/>
</dbReference>
<evidence type="ECO:0000313" key="6">
    <source>
        <dbReference type="Proteomes" id="UP001165378"/>
    </source>
</evidence>
<evidence type="ECO:0000256" key="1">
    <source>
        <dbReference type="ARBA" id="ARBA00009013"/>
    </source>
</evidence>
<reference evidence="5" key="1">
    <citation type="submission" date="2022-01" db="EMBL/GenBank/DDBJ databases">
        <title>Genome-Based Taxonomic Classification of the Phylum Actinobacteria.</title>
        <authorList>
            <person name="Gao Y."/>
        </authorList>
    </citation>
    <scope>NUCLEOTIDE SEQUENCE</scope>
    <source>
        <strain evidence="5">KLBMP 8922</strain>
    </source>
</reference>
<evidence type="ECO:0000259" key="4">
    <source>
        <dbReference type="PROSITE" id="PS50801"/>
    </source>
</evidence>
<evidence type="ECO:0000256" key="3">
    <source>
        <dbReference type="SAM" id="MobiDB-lite"/>
    </source>
</evidence>
<dbReference type="Proteomes" id="UP001165378">
    <property type="component" value="Unassembled WGS sequence"/>
</dbReference>
<sequence length="199" mass="21064">MPNRQTVPVHLAVFRCDTVTGALLTVQGEIDVDSAPQLRGCMTRCLLDGYSTIDVDLSGVTFCDSSGLHAFLDTSRDAARAGGHLRLHNLSPIVARLLTLTGTGTILLGLPARPTPPKPDADADEPPVGPTEAGQVIVISSASTDPPGPERPSAWRVLGWLRGDPLREALLGNPRASLTSAFASHAQRATSEVTRSWWG</sequence>
<dbReference type="InterPro" id="IPR036513">
    <property type="entry name" value="STAS_dom_sf"/>
</dbReference>
<feature type="region of interest" description="Disordered" evidence="3">
    <location>
        <begin position="109"/>
        <end position="131"/>
    </location>
</feature>
<dbReference type="InterPro" id="IPR002645">
    <property type="entry name" value="STAS_dom"/>
</dbReference>
<evidence type="ECO:0000256" key="2">
    <source>
        <dbReference type="RuleBase" id="RU003749"/>
    </source>
</evidence>
<comment type="caution">
    <text evidence="5">The sequence shown here is derived from an EMBL/GenBank/DDBJ whole genome shotgun (WGS) entry which is preliminary data.</text>
</comment>
<dbReference type="PANTHER" id="PTHR33495:SF2">
    <property type="entry name" value="ANTI-SIGMA FACTOR ANTAGONIST TM_1081-RELATED"/>
    <property type="match status" value="1"/>
</dbReference>
<dbReference type="Gene3D" id="3.30.750.24">
    <property type="entry name" value="STAS domain"/>
    <property type="match status" value="1"/>
</dbReference>
<dbReference type="PANTHER" id="PTHR33495">
    <property type="entry name" value="ANTI-SIGMA FACTOR ANTAGONIST TM_1081-RELATED-RELATED"/>
    <property type="match status" value="1"/>
</dbReference>
<keyword evidence="6" id="KW-1185">Reference proteome</keyword>
<accession>A0AA41TZX5</accession>
<dbReference type="SUPFAM" id="SSF52091">
    <property type="entry name" value="SpoIIaa-like"/>
    <property type="match status" value="1"/>
</dbReference>
<organism evidence="5 6">
    <name type="scientific">Yinghuangia soli</name>
    <dbReference type="NCBI Taxonomy" id="2908204"/>
    <lineage>
        <taxon>Bacteria</taxon>
        <taxon>Bacillati</taxon>
        <taxon>Actinomycetota</taxon>
        <taxon>Actinomycetes</taxon>
        <taxon>Kitasatosporales</taxon>
        <taxon>Streptomycetaceae</taxon>
        <taxon>Yinghuangia</taxon>
    </lineage>
</organism>